<dbReference type="Proteomes" id="UP001212152">
    <property type="component" value="Unassembled WGS sequence"/>
</dbReference>
<sequence length="561" mass="60624">MVSATVHLASPHVTLGPSAQDLAFLLAASTPYPSDNTMNDSQPPSPGAPAALPLVLSDRFDSLLDPPPVLVLGHVRLTGVTKKTSTTSNITVVQVALVGVERESHPANPGVRKELVNERVVLWSKDGGADGGGGGSARRLADGCHEFPFSIPLPADVPPTLKVQYGQVAYKLVVTLHRAVLFPLKFTHPLIVRRCVPTIRRSISAPDHTTTATKPSEEEEDNHRTRLSSTRYRPLSPPPSPSLHPSRNNDNNDYYHNHFLFAPHLQRESFTGPTASSEFTYTVTLPRAILRNNNNNNNNGVARNNANTHIIMLHLAPNTQPLSTIRALECTIVERRSFRSSIAPSRELPTLAPTVEEEVLTRPAVRYKLALPSPHDDEDEEDESGGGNEEAKDEEEEEAEALACGRSMPFVMSIGDDTTTVDVSTPTLAISHVVRIVVEYEPAGVGAPAGLTACLDRPRSPTTAAATTTTNATTSSYNSMWRTTRGRGSGDAKKTRVTIEVPIYIADALDDEEDEEDSDNDAARWSESRRGSGDRRRLAVAAPARRPAAIGDVLPSPPPSP</sequence>
<reference evidence="3" key="1">
    <citation type="submission" date="2020-05" db="EMBL/GenBank/DDBJ databases">
        <title>Phylogenomic resolution of chytrid fungi.</title>
        <authorList>
            <person name="Stajich J.E."/>
            <person name="Amses K."/>
            <person name="Simmons R."/>
            <person name="Seto K."/>
            <person name="Myers J."/>
            <person name="Bonds A."/>
            <person name="Quandt C.A."/>
            <person name="Barry K."/>
            <person name="Liu P."/>
            <person name="Grigoriev I."/>
            <person name="Longcore J.E."/>
            <person name="James T.Y."/>
        </authorList>
    </citation>
    <scope>NUCLEOTIDE SEQUENCE</scope>
    <source>
        <strain evidence="3">JEL0379</strain>
    </source>
</reference>
<accession>A0AAD5XRL6</accession>
<feature type="region of interest" description="Disordered" evidence="1">
    <location>
        <begin position="371"/>
        <end position="401"/>
    </location>
</feature>
<feature type="compositionally biased region" description="Low complexity" evidence="1">
    <location>
        <begin position="539"/>
        <end position="549"/>
    </location>
</feature>
<protein>
    <recommendedName>
        <fullName evidence="2">Arrestin-like N-terminal domain-containing protein</fullName>
    </recommendedName>
</protein>
<dbReference type="InterPro" id="IPR014752">
    <property type="entry name" value="Arrestin-like_C"/>
</dbReference>
<feature type="domain" description="Arrestin-like N-terminal" evidence="2">
    <location>
        <begin position="135"/>
        <end position="188"/>
    </location>
</feature>
<dbReference type="AlphaFoldDB" id="A0AAD5XRL6"/>
<dbReference type="InterPro" id="IPR014756">
    <property type="entry name" value="Ig_E-set"/>
</dbReference>
<evidence type="ECO:0000313" key="3">
    <source>
        <dbReference type="EMBL" id="KAJ3179115.1"/>
    </source>
</evidence>
<feature type="compositionally biased region" description="Acidic residues" evidence="1">
    <location>
        <begin position="391"/>
        <end position="400"/>
    </location>
</feature>
<organism evidence="3 4">
    <name type="scientific">Geranomyces variabilis</name>
    <dbReference type="NCBI Taxonomy" id="109894"/>
    <lineage>
        <taxon>Eukaryota</taxon>
        <taxon>Fungi</taxon>
        <taxon>Fungi incertae sedis</taxon>
        <taxon>Chytridiomycota</taxon>
        <taxon>Chytridiomycota incertae sedis</taxon>
        <taxon>Chytridiomycetes</taxon>
        <taxon>Spizellomycetales</taxon>
        <taxon>Powellomycetaceae</taxon>
        <taxon>Geranomyces</taxon>
    </lineage>
</organism>
<keyword evidence="4" id="KW-1185">Reference proteome</keyword>
<dbReference type="SUPFAM" id="SSF81296">
    <property type="entry name" value="E set domains"/>
    <property type="match status" value="1"/>
</dbReference>
<feature type="compositionally biased region" description="Acidic residues" evidence="1">
    <location>
        <begin position="508"/>
        <end position="520"/>
    </location>
</feature>
<comment type="caution">
    <text evidence="3">The sequence shown here is derived from an EMBL/GenBank/DDBJ whole genome shotgun (WGS) entry which is preliminary data.</text>
</comment>
<dbReference type="Gene3D" id="2.60.40.640">
    <property type="match status" value="1"/>
</dbReference>
<evidence type="ECO:0000256" key="1">
    <source>
        <dbReference type="SAM" id="MobiDB-lite"/>
    </source>
</evidence>
<feature type="region of interest" description="Disordered" evidence="1">
    <location>
        <begin position="203"/>
        <end position="250"/>
    </location>
</feature>
<evidence type="ECO:0000259" key="2">
    <source>
        <dbReference type="Pfam" id="PF00339"/>
    </source>
</evidence>
<gene>
    <name evidence="3" type="ORF">HDU87_003071</name>
</gene>
<feature type="region of interest" description="Disordered" evidence="1">
    <location>
        <begin position="508"/>
        <end position="561"/>
    </location>
</feature>
<proteinExistence type="predicted"/>
<evidence type="ECO:0000313" key="4">
    <source>
        <dbReference type="Proteomes" id="UP001212152"/>
    </source>
</evidence>
<dbReference type="InterPro" id="IPR011021">
    <property type="entry name" value="Arrestin-like_N"/>
</dbReference>
<dbReference type="Pfam" id="PF00339">
    <property type="entry name" value="Arrestin_N"/>
    <property type="match status" value="1"/>
</dbReference>
<dbReference type="EMBL" id="JADGJQ010000022">
    <property type="protein sequence ID" value="KAJ3179115.1"/>
    <property type="molecule type" value="Genomic_DNA"/>
</dbReference>
<name>A0AAD5XRL6_9FUNG</name>
<feature type="compositionally biased region" description="Basic and acidic residues" evidence="1">
    <location>
        <begin position="521"/>
        <end position="537"/>
    </location>
</feature>